<dbReference type="EMBL" id="PVUE01000002">
    <property type="protein sequence ID" value="PRZ43580.1"/>
    <property type="molecule type" value="Genomic_DNA"/>
</dbReference>
<keyword evidence="10 17" id="KW-0100">Branched-chain amino acid biosynthesis</keyword>
<dbReference type="GO" id="GO:0052656">
    <property type="term" value="F:L-isoleucine-2-oxoglutarate transaminase activity"/>
    <property type="evidence" value="ECO:0007669"/>
    <property type="project" value="RHEA"/>
</dbReference>
<keyword evidence="19" id="KW-1185">Reference proteome</keyword>
<evidence type="ECO:0000256" key="4">
    <source>
        <dbReference type="ARBA" id="ARBA00005072"/>
    </source>
</evidence>
<evidence type="ECO:0000256" key="12">
    <source>
        <dbReference type="ARBA" id="ARBA00048798"/>
    </source>
</evidence>
<dbReference type="Pfam" id="PF01063">
    <property type="entry name" value="Aminotran_4"/>
    <property type="match status" value="1"/>
</dbReference>
<sequence length="377" mass="40469">MSGTVVNLPTQLADGLPLTVDVSAHPRSDDERAAILASPGFGSHFSDHMVLVKWDVQNGWHDAKIQAYQPFSLDPANAILHYAQSIFEGLKAYRQDDGTLASFRPEANAARFAKSARRLAMPPFPEDAFVAACDALVTIDSAWVPEGGEMSYYLRPFMFASESFLGVRPSNEYYFCVIGSPAAGYFSDGVQAVSVYASEDYVRAAPGGTGEAKCGGNYAASLLAQQQAADEGCDQVVWLDAIERKYVEEMGGMNLFFVYGKDPDNVEIVTPDLTGTLLPGITRESLLAAAGELGIRATERKISLAEWRDGVASGDISESFACGTAAVITPVGSVKARTGNFDISTEMGPVTAKLRQLLLGVQHGTTPDTHNWIHKIG</sequence>
<dbReference type="GO" id="GO:0009098">
    <property type="term" value="P:L-leucine biosynthetic process"/>
    <property type="evidence" value="ECO:0007669"/>
    <property type="project" value="UniProtKB-UniPathway"/>
</dbReference>
<dbReference type="PIRSF" id="PIRSF006468">
    <property type="entry name" value="BCAT1"/>
    <property type="match status" value="1"/>
</dbReference>
<protein>
    <recommendedName>
        <fullName evidence="17">Branched-chain-amino-acid aminotransferase</fullName>
        <ecNumber evidence="17">2.6.1.42</ecNumber>
    </recommendedName>
</protein>
<dbReference type="InterPro" id="IPR005786">
    <property type="entry name" value="B_amino_transII"/>
</dbReference>
<evidence type="ECO:0000313" key="18">
    <source>
        <dbReference type="EMBL" id="PRZ43580.1"/>
    </source>
</evidence>
<dbReference type="AlphaFoldDB" id="A0A2T1A4Q0"/>
<dbReference type="CDD" id="cd01557">
    <property type="entry name" value="BCAT_beta_family"/>
    <property type="match status" value="1"/>
</dbReference>
<accession>A0A2T1A4Q0</accession>
<keyword evidence="6 17" id="KW-0032">Aminotransferase</keyword>
<evidence type="ECO:0000256" key="1">
    <source>
        <dbReference type="ARBA" id="ARBA00001933"/>
    </source>
</evidence>
<dbReference type="NCBIfam" id="NF009897">
    <property type="entry name" value="PRK13357.1"/>
    <property type="match status" value="1"/>
</dbReference>
<name>A0A2T1A4Q0_9ACTN</name>
<dbReference type="InterPro" id="IPR043131">
    <property type="entry name" value="BCAT-like_N"/>
</dbReference>
<comment type="catalytic activity">
    <reaction evidence="13 17">
        <text>L-leucine + 2-oxoglutarate = 4-methyl-2-oxopentanoate + L-glutamate</text>
        <dbReference type="Rhea" id="RHEA:18321"/>
        <dbReference type="ChEBI" id="CHEBI:16810"/>
        <dbReference type="ChEBI" id="CHEBI:17865"/>
        <dbReference type="ChEBI" id="CHEBI:29985"/>
        <dbReference type="ChEBI" id="CHEBI:57427"/>
        <dbReference type="EC" id="2.6.1.42"/>
    </reaction>
</comment>
<dbReference type="PANTHER" id="PTHR11825:SF44">
    <property type="entry name" value="BRANCHED-CHAIN-AMINO-ACID AMINOTRANSFERASE"/>
    <property type="match status" value="1"/>
</dbReference>
<dbReference type="GO" id="GO:0052655">
    <property type="term" value="F:L-valine-2-oxoglutarate transaminase activity"/>
    <property type="evidence" value="ECO:0007669"/>
    <property type="project" value="RHEA"/>
</dbReference>
<dbReference type="InterPro" id="IPR001544">
    <property type="entry name" value="Aminotrans_IV"/>
</dbReference>
<proteinExistence type="inferred from homology"/>
<evidence type="ECO:0000256" key="17">
    <source>
        <dbReference type="RuleBase" id="RU004517"/>
    </source>
</evidence>
<dbReference type="GO" id="GO:0009097">
    <property type="term" value="P:isoleucine biosynthetic process"/>
    <property type="evidence" value="ECO:0007669"/>
    <property type="project" value="UniProtKB-UniPathway"/>
</dbReference>
<evidence type="ECO:0000256" key="5">
    <source>
        <dbReference type="ARBA" id="ARBA00009320"/>
    </source>
</evidence>
<dbReference type="OrthoDB" id="9804984at2"/>
<comment type="pathway">
    <text evidence="2">Amino-acid biosynthesis; L-isoleucine biosynthesis; L-isoleucine from 2-oxobutanoate: step 4/4.</text>
</comment>
<feature type="modified residue" description="N6-(pyridoxal phosphate)lysine" evidence="14">
    <location>
        <position position="213"/>
    </location>
</feature>
<dbReference type="InterPro" id="IPR033939">
    <property type="entry name" value="BCAT_family"/>
</dbReference>
<evidence type="ECO:0000256" key="3">
    <source>
        <dbReference type="ARBA" id="ARBA00004931"/>
    </source>
</evidence>
<evidence type="ECO:0000256" key="14">
    <source>
        <dbReference type="PIRSR" id="PIRSR006468-1"/>
    </source>
</evidence>
<dbReference type="InterPro" id="IPR018300">
    <property type="entry name" value="Aminotrans_IV_CS"/>
</dbReference>
<evidence type="ECO:0000256" key="13">
    <source>
        <dbReference type="ARBA" id="ARBA00049229"/>
    </source>
</evidence>
<dbReference type="PANTHER" id="PTHR11825">
    <property type="entry name" value="SUBGROUP IIII AMINOTRANSFERASE"/>
    <property type="match status" value="1"/>
</dbReference>
<comment type="pathway">
    <text evidence="4">Amino-acid biosynthesis; L-leucine biosynthesis; L-leucine from 3-methyl-2-oxobutanoate: step 4/4.</text>
</comment>
<dbReference type="Gene3D" id="3.30.470.10">
    <property type="match status" value="1"/>
</dbReference>
<dbReference type="PROSITE" id="PS00770">
    <property type="entry name" value="AA_TRANSFER_CLASS_4"/>
    <property type="match status" value="1"/>
</dbReference>
<evidence type="ECO:0000256" key="7">
    <source>
        <dbReference type="ARBA" id="ARBA00022605"/>
    </source>
</evidence>
<evidence type="ECO:0000256" key="8">
    <source>
        <dbReference type="ARBA" id="ARBA00022679"/>
    </source>
</evidence>
<dbReference type="UniPathway" id="UPA00049">
    <property type="reaction ID" value="UER00062"/>
</dbReference>
<dbReference type="Gene3D" id="3.20.10.10">
    <property type="entry name" value="D-amino Acid Aminotransferase, subunit A, domain 2"/>
    <property type="match status" value="1"/>
</dbReference>
<dbReference type="InterPro" id="IPR043132">
    <property type="entry name" value="BCAT-like_C"/>
</dbReference>
<evidence type="ECO:0000256" key="9">
    <source>
        <dbReference type="ARBA" id="ARBA00022898"/>
    </source>
</evidence>
<evidence type="ECO:0000256" key="15">
    <source>
        <dbReference type="RuleBase" id="RU004106"/>
    </source>
</evidence>
<comment type="similarity">
    <text evidence="5 15">Belongs to the class-IV pyridoxal-phosphate-dependent aminotransferase family.</text>
</comment>
<dbReference type="SUPFAM" id="SSF56752">
    <property type="entry name" value="D-aminoacid aminotransferase-like PLP-dependent enzymes"/>
    <property type="match status" value="1"/>
</dbReference>
<dbReference type="EC" id="2.6.1.42" evidence="17"/>
<evidence type="ECO:0000256" key="6">
    <source>
        <dbReference type="ARBA" id="ARBA00022576"/>
    </source>
</evidence>
<reference evidence="18 19" key="1">
    <citation type="submission" date="2018-03" db="EMBL/GenBank/DDBJ databases">
        <title>Genomic Encyclopedia of Archaeal and Bacterial Type Strains, Phase II (KMG-II): from individual species to whole genera.</title>
        <authorList>
            <person name="Goeker M."/>
        </authorList>
    </citation>
    <scope>NUCLEOTIDE SEQUENCE [LARGE SCALE GENOMIC DNA]</scope>
    <source>
        <strain evidence="18 19">DSM 100065</strain>
    </source>
</reference>
<gene>
    <name evidence="18" type="ORF">CLV47_102269</name>
</gene>
<comment type="pathway">
    <text evidence="3">Amino-acid biosynthesis; L-valine biosynthesis; L-valine from pyruvate: step 4/4.</text>
</comment>
<comment type="caution">
    <text evidence="18">The sequence shown here is derived from an EMBL/GenBank/DDBJ whole genome shotgun (WGS) entry which is preliminary data.</text>
</comment>
<keyword evidence="8 17" id="KW-0808">Transferase</keyword>
<dbReference type="UniPathway" id="UPA00048">
    <property type="reaction ID" value="UER00073"/>
</dbReference>
<comment type="catalytic activity">
    <reaction evidence="11 17">
        <text>L-valine + 2-oxoglutarate = 3-methyl-2-oxobutanoate + L-glutamate</text>
        <dbReference type="Rhea" id="RHEA:24813"/>
        <dbReference type="ChEBI" id="CHEBI:11851"/>
        <dbReference type="ChEBI" id="CHEBI:16810"/>
        <dbReference type="ChEBI" id="CHEBI:29985"/>
        <dbReference type="ChEBI" id="CHEBI:57762"/>
        <dbReference type="EC" id="2.6.1.42"/>
    </reaction>
</comment>
<evidence type="ECO:0000256" key="11">
    <source>
        <dbReference type="ARBA" id="ARBA00048212"/>
    </source>
</evidence>
<evidence type="ECO:0000313" key="19">
    <source>
        <dbReference type="Proteomes" id="UP000237752"/>
    </source>
</evidence>
<dbReference type="GO" id="GO:0052654">
    <property type="term" value="F:L-leucine-2-oxoglutarate transaminase activity"/>
    <property type="evidence" value="ECO:0007669"/>
    <property type="project" value="RHEA"/>
</dbReference>
<keyword evidence="9 16" id="KW-0663">Pyridoxal phosphate</keyword>
<evidence type="ECO:0000256" key="10">
    <source>
        <dbReference type="ARBA" id="ARBA00023304"/>
    </source>
</evidence>
<comment type="cofactor">
    <cofactor evidence="1 16">
        <name>pyridoxal 5'-phosphate</name>
        <dbReference type="ChEBI" id="CHEBI:597326"/>
    </cofactor>
</comment>
<evidence type="ECO:0000256" key="2">
    <source>
        <dbReference type="ARBA" id="ARBA00004824"/>
    </source>
</evidence>
<dbReference type="InterPro" id="IPR036038">
    <property type="entry name" value="Aminotransferase-like"/>
</dbReference>
<dbReference type="GO" id="GO:0009099">
    <property type="term" value="P:L-valine biosynthetic process"/>
    <property type="evidence" value="ECO:0007669"/>
    <property type="project" value="UniProtKB-UniPathway"/>
</dbReference>
<dbReference type="UniPathway" id="UPA00047">
    <property type="reaction ID" value="UER00058"/>
</dbReference>
<evidence type="ECO:0000256" key="16">
    <source>
        <dbReference type="RuleBase" id="RU004516"/>
    </source>
</evidence>
<comment type="catalytic activity">
    <reaction evidence="12 17">
        <text>L-isoleucine + 2-oxoglutarate = (S)-3-methyl-2-oxopentanoate + L-glutamate</text>
        <dbReference type="Rhea" id="RHEA:24801"/>
        <dbReference type="ChEBI" id="CHEBI:16810"/>
        <dbReference type="ChEBI" id="CHEBI:29985"/>
        <dbReference type="ChEBI" id="CHEBI:35146"/>
        <dbReference type="ChEBI" id="CHEBI:58045"/>
        <dbReference type="EC" id="2.6.1.42"/>
    </reaction>
</comment>
<keyword evidence="7 17" id="KW-0028">Amino-acid biosynthesis</keyword>
<dbReference type="Proteomes" id="UP000237752">
    <property type="component" value="Unassembled WGS sequence"/>
</dbReference>
<dbReference type="NCBIfam" id="TIGR01123">
    <property type="entry name" value="ilvE_II"/>
    <property type="match status" value="1"/>
</dbReference>
<organism evidence="18 19">
    <name type="scientific">Antricoccus suffuscus</name>
    <dbReference type="NCBI Taxonomy" id="1629062"/>
    <lineage>
        <taxon>Bacteria</taxon>
        <taxon>Bacillati</taxon>
        <taxon>Actinomycetota</taxon>
        <taxon>Actinomycetes</taxon>
        <taxon>Geodermatophilales</taxon>
        <taxon>Antricoccaceae</taxon>
        <taxon>Antricoccus</taxon>
    </lineage>
</organism>